<keyword evidence="10" id="KW-0539">Nucleus</keyword>
<evidence type="ECO:0000256" key="1">
    <source>
        <dbReference type="ARBA" id="ARBA00004123"/>
    </source>
</evidence>
<keyword evidence="7" id="KW-0238">DNA-binding</keyword>
<comment type="subcellular location">
    <subcellularLocation>
        <location evidence="1">Nucleus</location>
    </subcellularLocation>
</comment>
<evidence type="ECO:0000256" key="8">
    <source>
        <dbReference type="ARBA" id="ARBA00023159"/>
    </source>
</evidence>
<dbReference type="PANTHER" id="PTHR16515:SF49">
    <property type="entry name" value="GASTRULA ZINC FINGER PROTEIN XLCGF49.1-LIKE-RELATED"/>
    <property type="match status" value="1"/>
</dbReference>
<dbReference type="GO" id="GO:0005634">
    <property type="term" value="C:nucleus"/>
    <property type="evidence" value="ECO:0007669"/>
    <property type="project" value="UniProtKB-SubCell"/>
</dbReference>
<feature type="domain" description="SET" evidence="17">
    <location>
        <begin position="481"/>
        <end position="598"/>
    </location>
</feature>
<evidence type="ECO:0000256" key="10">
    <source>
        <dbReference type="ARBA" id="ARBA00023242"/>
    </source>
</evidence>
<feature type="domain" description="C2H2-type" evidence="16">
    <location>
        <begin position="1040"/>
        <end position="1068"/>
    </location>
</feature>
<feature type="region of interest" description="Disordered" evidence="15">
    <location>
        <begin position="1307"/>
        <end position="1349"/>
    </location>
</feature>
<evidence type="ECO:0000259" key="16">
    <source>
        <dbReference type="PROSITE" id="PS50157"/>
    </source>
</evidence>
<feature type="domain" description="C2H2-type" evidence="16">
    <location>
        <begin position="840"/>
        <end position="867"/>
    </location>
</feature>
<keyword evidence="6" id="KW-0805">Transcription regulation</keyword>
<reference evidence="18 19" key="1">
    <citation type="submission" date="2024-01" db="EMBL/GenBank/DDBJ databases">
        <title>The genome of the rayed Mediterranean limpet Patella caerulea (Linnaeus, 1758).</title>
        <authorList>
            <person name="Anh-Thu Weber A."/>
            <person name="Halstead-Nussloch G."/>
        </authorList>
    </citation>
    <scope>NUCLEOTIDE SEQUENCE [LARGE SCALE GENOMIC DNA]</scope>
    <source>
        <strain evidence="18">AATW-2023a</strain>
        <tissue evidence="18">Whole specimen</tissue>
    </source>
</reference>
<dbReference type="Pfam" id="PF21549">
    <property type="entry name" value="PRDM2_PR"/>
    <property type="match status" value="1"/>
</dbReference>
<dbReference type="PANTHER" id="PTHR16515">
    <property type="entry name" value="PR DOMAIN ZINC FINGER PROTEIN"/>
    <property type="match status" value="1"/>
</dbReference>
<feature type="domain" description="C2H2-type" evidence="16">
    <location>
        <begin position="982"/>
        <end position="1010"/>
    </location>
</feature>
<dbReference type="InterPro" id="IPR050331">
    <property type="entry name" value="Zinc_finger"/>
</dbReference>
<evidence type="ECO:0000256" key="3">
    <source>
        <dbReference type="ARBA" id="ARBA00022737"/>
    </source>
</evidence>
<dbReference type="SMART" id="SM00355">
    <property type="entry name" value="ZnF_C2H2"/>
    <property type="match status" value="12"/>
</dbReference>
<feature type="compositionally biased region" description="Polar residues" evidence="15">
    <location>
        <begin position="360"/>
        <end position="375"/>
    </location>
</feature>
<evidence type="ECO:0000256" key="11">
    <source>
        <dbReference type="ARBA" id="ARBA00024120"/>
    </source>
</evidence>
<evidence type="ECO:0000256" key="14">
    <source>
        <dbReference type="PROSITE-ProRule" id="PRU00042"/>
    </source>
</evidence>
<dbReference type="GO" id="GO:0003677">
    <property type="term" value="F:DNA binding"/>
    <property type="evidence" value="ECO:0007669"/>
    <property type="project" value="UniProtKB-KW"/>
</dbReference>
<comment type="function">
    <text evidence="13">Transcriptional activator, essential for early embryonic development and survival of embryonic stem cells (ESCs). Supports cell growth and survival during early development by transcriptionally activating the expression of the translation initiation factor EIF3B, to sustain global translation. Activates the transcription of FLNC.</text>
</comment>
<dbReference type="EMBL" id="JAZGQO010000011">
    <property type="protein sequence ID" value="KAK6173529.1"/>
    <property type="molecule type" value="Genomic_DNA"/>
</dbReference>
<dbReference type="Proteomes" id="UP001347796">
    <property type="component" value="Unassembled WGS sequence"/>
</dbReference>
<dbReference type="GO" id="GO:0010468">
    <property type="term" value="P:regulation of gene expression"/>
    <property type="evidence" value="ECO:0007669"/>
    <property type="project" value="TreeGrafter"/>
</dbReference>
<proteinExistence type="predicted"/>
<dbReference type="GO" id="GO:0008270">
    <property type="term" value="F:zinc ion binding"/>
    <property type="evidence" value="ECO:0007669"/>
    <property type="project" value="UniProtKB-KW"/>
</dbReference>
<evidence type="ECO:0000256" key="4">
    <source>
        <dbReference type="ARBA" id="ARBA00022771"/>
    </source>
</evidence>
<feature type="compositionally biased region" description="Polar residues" evidence="15">
    <location>
        <begin position="1339"/>
        <end position="1349"/>
    </location>
</feature>
<dbReference type="Gene3D" id="3.30.160.60">
    <property type="entry name" value="Classic Zinc Finger"/>
    <property type="match status" value="8"/>
</dbReference>
<evidence type="ECO:0000256" key="5">
    <source>
        <dbReference type="ARBA" id="ARBA00022833"/>
    </source>
</evidence>
<dbReference type="InterPro" id="IPR036236">
    <property type="entry name" value="Znf_C2H2_sf"/>
</dbReference>
<feature type="domain" description="C2H2-type" evidence="16">
    <location>
        <begin position="870"/>
        <end position="897"/>
    </location>
</feature>
<dbReference type="InterPro" id="IPR044403">
    <property type="entry name" value="PRDM10_PR/SET"/>
</dbReference>
<feature type="domain" description="C2H2-type" evidence="16">
    <location>
        <begin position="742"/>
        <end position="769"/>
    </location>
</feature>
<name>A0AAN8JCY9_PATCE</name>
<feature type="domain" description="C2H2-type" evidence="16">
    <location>
        <begin position="898"/>
        <end position="920"/>
    </location>
</feature>
<keyword evidence="8" id="KW-0010">Activator</keyword>
<protein>
    <recommendedName>
        <fullName evidence="11">PR domain zinc finger protein 10</fullName>
    </recommendedName>
    <alternativeName>
        <fullName evidence="12">PR domain-containing protein 10</fullName>
    </alternativeName>
</protein>
<feature type="domain" description="C2H2-type" evidence="16">
    <location>
        <begin position="805"/>
        <end position="832"/>
    </location>
</feature>
<evidence type="ECO:0000256" key="6">
    <source>
        <dbReference type="ARBA" id="ARBA00023015"/>
    </source>
</evidence>
<dbReference type="CDD" id="cd19194">
    <property type="entry name" value="PR-SET_PRDM10"/>
    <property type="match status" value="1"/>
</dbReference>
<evidence type="ECO:0000313" key="18">
    <source>
        <dbReference type="EMBL" id="KAK6173529.1"/>
    </source>
</evidence>
<dbReference type="SUPFAM" id="SSF57667">
    <property type="entry name" value="beta-beta-alpha zinc fingers"/>
    <property type="match status" value="5"/>
</dbReference>
<feature type="domain" description="C2H2-type" evidence="16">
    <location>
        <begin position="954"/>
        <end position="981"/>
    </location>
</feature>
<organism evidence="18 19">
    <name type="scientific">Patella caerulea</name>
    <name type="common">Rayed Mediterranean limpet</name>
    <dbReference type="NCBI Taxonomy" id="87958"/>
    <lineage>
        <taxon>Eukaryota</taxon>
        <taxon>Metazoa</taxon>
        <taxon>Spiralia</taxon>
        <taxon>Lophotrochozoa</taxon>
        <taxon>Mollusca</taxon>
        <taxon>Gastropoda</taxon>
        <taxon>Patellogastropoda</taxon>
        <taxon>Patelloidea</taxon>
        <taxon>Patellidae</taxon>
        <taxon>Patella</taxon>
    </lineage>
</organism>
<feature type="compositionally biased region" description="Polar residues" evidence="15">
    <location>
        <begin position="396"/>
        <end position="412"/>
    </location>
</feature>
<keyword evidence="9" id="KW-0804">Transcription</keyword>
<evidence type="ECO:0000256" key="2">
    <source>
        <dbReference type="ARBA" id="ARBA00022723"/>
    </source>
</evidence>
<gene>
    <name evidence="18" type="ORF">SNE40_016961</name>
</gene>
<keyword evidence="3" id="KW-0677">Repeat</keyword>
<comment type="caution">
    <text evidence="18">The sequence shown here is derived from an EMBL/GenBank/DDBJ whole genome shotgun (WGS) entry which is preliminary data.</text>
</comment>
<keyword evidence="19" id="KW-1185">Reference proteome</keyword>
<dbReference type="Pfam" id="PF00096">
    <property type="entry name" value="zf-C2H2"/>
    <property type="match status" value="3"/>
</dbReference>
<feature type="domain" description="C2H2-type" evidence="16">
    <location>
        <begin position="1146"/>
        <end position="1174"/>
    </location>
</feature>
<dbReference type="Gene3D" id="2.170.270.10">
    <property type="entry name" value="SET domain"/>
    <property type="match status" value="1"/>
</dbReference>
<feature type="domain" description="C2H2-type" evidence="16">
    <location>
        <begin position="627"/>
        <end position="654"/>
    </location>
</feature>
<evidence type="ECO:0000256" key="7">
    <source>
        <dbReference type="ARBA" id="ARBA00023125"/>
    </source>
</evidence>
<evidence type="ECO:0000259" key="17">
    <source>
        <dbReference type="PROSITE" id="PS50280"/>
    </source>
</evidence>
<evidence type="ECO:0000313" key="19">
    <source>
        <dbReference type="Proteomes" id="UP001347796"/>
    </source>
</evidence>
<accession>A0AAN8JCY9</accession>
<dbReference type="InterPro" id="IPR013087">
    <property type="entry name" value="Znf_C2H2_type"/>
</dbReference>
<keyword evidence="4 14" id="KW-0863">Zinc-finger</keyword>
<feature type="compositionally biased region" description="Pro residues" evidence="15">
    <location>
        <begin position="1315"/>
        <end position="1330"/>
    </location>
</feature>
<feature type="region of interest" description="Disordered" evidence="15">
    <location>
        <begin position="342"/>
        <end position="424"/>
    </location>
</feature>
<dbReference type="InterPro" id="IPR046341">
    <property type="entry name" value="SET_dom_sf"/>
</dbReference>
<dbReference type="PROSITE" id="PS00028">
    <property type="entry name" value="ZINC_FINGER_C2H2_1"/>
    <property type="match status" value="11"/>
</dbReference>
<dbReference type="InterPro" id="IPR001214">
    <property type="entry name" value="SET_dom"/>
</dbReference>
<evidence type="ECO:0000256" key="15">
    <source>
        <dbReference type="SAM" id="MobiDB-lite"/>
    </source>
</evidence>
<keyword evidence="2" id="KW-0479">Metal-binding</keyword>
<feature type="compositionally biased region" description="Acidic residues" evidence="15">
    <location>
        <begin position="376"/>
        <end position="391"/>
    </location>
</feature>
<feature type="region of interest" description="Disordered" evidence="15">
    <location>
        <begin position="254"/>
        <end position="281"/>
    </location>
</feature>
<evidence type="ECO:0000256" key="13">
    <source>
        <dbReference type="ARBA" id="ARBA00093328"/>
    </source>
</evidence>
<dbReference type="PROSITE" id="PS50157">
    <property type="entry name" value="ZINC_FINGER_C2H2_2"/>
    <property type="match status" value="11"/>
</dbReference>
<feature type="domain" description="C2H2-type" evidence="16">
    <location>
        <begin position="926"/>
        <end position="954"/>
    </location>
</feature>
<dbReference type="SUPFAM" id="SSF82199">
    <property type="entry name" value="SET domain"/>
    <property type="match status" value="1"/>
</dbReference>
<evidence type="ECO:0000256" key="12">
    <source>
        <dbReference type="ARBA" id="ARBA00029959"/>
    </source>
</evidence>
<evidence type="ECO:0000256" key="9">
    <source>
        <dbReference type="ARBA" id="ARBA00023163"/>
    </source>
</evidence>
<sequence>MDDQNGGDNNQVWNPPDQSQFVAVTTTQDGHENAYNDNVAIQAIAHSQYEGHYHELRPQGYFAGAYSISGSQSDLYQAVHSTYGRVSPVQEYREVPTGSEGISSYSGVQADSAQLISPSAVDSSTLNVHQGGYHMILDPGNRIVVQRVVSPADCSVSQSTLSLRPDGDEAGTSAITLQPVQTSSVDGAQYVTVQVTSMPQYASSHGEVSTTDGALISNVEHEHHRDMDSDHHVSSIGAVHANLVAEARKRHDLDQFNGEPDTTQEDLQDFTPHHSTPGPRSYLVASSDLGHGGIHSTMSGAGLGASNQVAIMDSTLDSSHLSSTHDISMSTTSDMTLDSAMERSADSSAMPDEIAGPSAVSGNMVTGSDSALDQSFETDDYDEEDDDDEDGDGNKENNPQSSGIRMQPTNVRKSSRIAMLDEEQSTSSSWRKRVYVPRPYNPEELWCDECMSSYTPNCPVHRITVVQDKVVLSRAWSSLPPLLHIFRCNDVGGANNEVGVFAKKAISKMTQFGPFVGELVPSQQHLTNPKFLLMLEKSDNTVGYFETSDENKCNWMMFVRPAKNFAEQNVVAYQHGQDIFFSVIKNIEPRQELKVWYAAHYGDRIGIPIHEITERDMADMDEQEYKFPCYECNKKFRSAPALQRHLVVHEETGSPRAEDEDFDETAEAKAIRKKSLASRWFKNKGKGENGESSGYQWKKKSTSIYLNKTLKKYQKRPDSEKIRRTIQSMYKRKGKETGGNEWVCMHCDLTFDNSNLLNLHTLTHAAEDVGLDEIKKFSEPIPVQNAENGGQPGDVSNGIGMENYLACPVCKARFDNKNDLIAHATQHGTSKKKLIPPRPFKCNNCWKAFGTQERLTKHMLCHGTEDSKPLQCEVCQKRLMNNSALACHMKIHSDKKYYQCPICQEGFDQTSSLKFHSLEHCVNGLYTCPHCPRQFNDFNTIRKHMKQFHSDQEFPCSSCDKVFSRPDKLKLHMLKHSTHREFMCENCGRQFKRKDKLKEHIKRMHTGEREPKPVNAEERDKQLKKFIPKVSPTDYHRFIYKCHTCLLGFKRRGMLVNHLAKRHPDITPDLVPELNLPILKTQRDYFCQYCDKVYKSSSKRKAHIIKNHPGFDLPVSSRKKSMIPEIPGLPNPTYSQTVGSITTLPQQCTYCHKQYASKAKLMQHQRKKHPDLVPPTPDKRRVKEDIQLIDQNNLQHHQLEPANYTDVTVATQQTHDLQAADLLTQAMSELTQTLQEYRPSTGGDYHALAARIAQGVQGPTMVHVQPAQLQQLQHTTIELSHLGPALAHAQLTTSQPQHLVSAATLLTSSQQQQPQQPPPSLSPQPQPPQAVPVSLVVTNPPNQGSTVNLSQNFVPRTWTNYQNYR</sequence>
<dbReference type="PROSITE" id="PS50280">
    <property type="entry name" value="SET"/>
    <property type="match status" value="1"/>
</dbReference>
<keyword evidence="5" id="KW-0862">Zinc</keyword>